<dbReference type="EMBL" id="CAXAMM010015636">
    <property type="protein sequence ID" value="CAK9036822.1"/>
    <property type="molecule type" value="Genomic_DNA"/>
</dbReference>
<evidence type="ECO:0000313" key="1">
    <source>
        <dbReference type="EMBL" id="CAK9036822.1"/>
    </source>
</evidence>
<organism evidence="1 2">
    <name type="scientific">Durusdinium trenchii</name>
    <dbReference type="NCBI Taxonomy" id="1381693"/>
    <lineage>
        <taxon>Eukaryota</taxon>
        <taxon>Sar</taxon>
        <taxon>Alveolata</taxon>
        <taxon>Dinophyceae</taxon>
        <taxon>Suessiales</taxon>
        <taxon>Symbiodiniaceae</taxon>
        <taxon>Durusdinium</taxon>
    </lineage>
</organism>
<accession>A0ABP0LCC9</accession>
<comment type="caution">
    <text evidence="1">The sequence shown here is derived from an EMBL/GenBank/DDBJ whole genome shotgun (WGS) entry which is preliminary data.</text>
</comment>
<gene>
    <name evidence="1" type="ORF">SCF082_LOCUS21887</name>
</gene>
<keyword evidence="2" id="KW-1185">Reference proteome</keyword>
<evidence type="ECO:0000313" key="2">
    <source>
        <dbReference type="Proteomes" id="UP001642464"/>
    </source>
</evidence>
<reference evidence="1 2" key="1">
    <citation type="submission" date="2024-02" db="EMBL/GenBank/DDBJ databases">
        <authorList>
            <person name="Chen Y."/>
            <person name="Shah S."/>
            <person name="Dougan E. K."/>
            <person name="Thang M."/>
            <person name="Chan C."/>
        </authorList>
    </citation>
    <scope>NUCLEOTIDE SEQUENCE [LARGE SCALE GENOMIC DNA]</scope>
</reference>
<name>A0ABP0LCC9_9DINO</name>
<sequence length="145" mass="16240">MDVRESFEVVRKPMVAVRSQPSTDGLIAAGLDFSVFSVEFGQHVDTFGADDSGQWRRVYCQCTKAAKQDVPLPRDPVQAWIMIQHPSLGQLLRPHPLAIPLPGRTDPDMVLIDFQNWEDVTVDIISLSCKCNSAECACFARRHLE</sequence>
<protein>
    <submittedName>
        <fullName evidence="1">Glucuronoxylan glucuronosyltransferase IRX7</fullName>
    </submittedName>
</protein>
<dbReference type="Proteomes" id="UP001642464">
    <property type="component" value="Unassembled WGS sequence"/>
</dbReference>
<proteinExistence type="predicted"/>